<dbReference type="Pfam" id="PF13579">
    <property type="entry name" value="Glyco_trans_4_4"/>
    <property type="match status" value="1"/>
</dbReference>
<dbReference type="OrthoDB" id="9813214at2"/>
<dbReference type="AlphaFoldDB" id="A0A5C6AAW1"/>
<accession>A0A5C6AAW1</accession>
<dbReference type="Pfam" id="PF13692">
    <property type="entry name" value="Glyco_trans_1_4"/>
    <property type="match status" value="1"/>
</dbReference>
<dbReference type="PANTHER" id="PTHR12526">
    <property type="entry name" value="GLYCOSYLTRANSFERASE"/>
    <property type="match status" value="1"/>
</dbReference>
<dbReference type="EMBL" id="SJPM01000005">
    <property type="protein sequence ID" value="TWT96285.1"/>
    <property type="molecule type" value="Genomic_DNA"/>
</dbReference>
<dbReference type="GO" id="GO:0016757">
    <property type="term" value="F:glycosyltransferase activity"/>
    <property type="evidence" value="ECO:0007669"/>
    <property type="project" value="UniProtKB-ARBA"/>
</dbReference>
<evidence type="ECO:0000259" key="1">
    <source>
        <dbReference type="Pfam" id="PF13579"/>
    </source>
</evidence>
<feature type="domain" description="Glycosyltransferase subfamily 4-like N-terminal" evidence="1">
    <location>
        <begin position="17"/>
        <end position="204"/>
    </location>
</feature>
<organism evidence="2 3">
    <name type="scientific">Neorhodopirellula pilleata</name>
    <dbReference type="NCBI Taxonomy" id="2714738"/>
    <lineage>
        <taxon>Bacteria</taxon>
        <taxon>Pseudomonadati</taxon>
        <taxon>Planctomycetota</taxon>
        <taxon>Planctomycetia</taxon>
        <taxon>Pirellulales</taxon>
        <taxon>Pirellulaceae</taxon>
        <taxon>Neorhodopirellula</taxon>
    </lineage>
</organism>
<protein>
    <submittedName>
        <fullName evidence="2">Putative glycosyl transferase</fullName>
    </submittedName>
</protein>
<name>A0A5C6AAW1_9BACT</name>
<keyword evidence="2" id="KW-0808">Transferase</keyword>
<comment type="caution">
    <text evidence="2">The sequence shown here is derived from an EMBL/GenBank/DDBJ whole genome shotgun (WGS) entry which is preliminary data.</text>
</comment>
<proteinExistence type="predicted"/>
<keyword evidence="3" id="KW-1185">Reference proteome</keyword>
<dbReference type="SUPFAM" id="SSF53756">
    <property type="entry name" value="UDP-Glycosyltransferase/glycogen phosphorylase"/>
    <property type="match status" value="1"/>
</dbReference>
<evidence type="ECO:0000313" key="2">
    <source>
        <dbReference type="EMBL" id="TWT96285.1"/>
    </source>
</evidence>
<dbReference type="InterPro" id="IPR028098">
    <property type="entry name" value="Glyco_trans_4-like_N"/>
</dbReference>
<dbReference type="Gene3D" id="3.40.50.2000">
    <property type="entry name" value="Glycogen Phosphorylase B"/>
    <property type="match status" value="2"/>
</dbReference>
<reference evidence="2 3" key="1">
    <citation type="submission" date="2019-02" db="EMBL/GenBank/DDBJ databases">
        <title>Deep-cultivation of Planctomycetes and their phenomic and genomic characterization uncovers novel biology.</title>
        <authorList>
            <person name="Wiegand S."/>
            <person name="Jogler M."/>
            <person name="Boedeker C."/>
            <person name="Pinto D."/>
            <person name="Vollmers J."/>
            <person name="Rivas-Marin E."/>
            <person name="Kohn T."/>
            <person name="Peeters S.H."/>
            <person name="Heuer A."/>
            <person name="Rast P."/>
            <person name="Oberbeckmann S."/>
            <person name="Bunk B."/>
            <person name="Jeske O."/>
            <person name="Meyerdierks A."/>
            <person name="Storesund J.E."/>
            <person name="Kallscheuer N."/>
            <person name="Luecker S."/>
            <person name="Lage O.M."/>
            <person name="Pohl T."/>
            <person name="Merkel B.J."/>
            <person name="Hornburger P."/>
            <person name="Mueller R.-W."/>
            <person name="Bruemmer F."/>
            <person name="Labrenz M."/>
            <person name="Spormann A.M."/>
            <person name="Op Den Camp H."/>
            <person name="Overmann J."/>
            <person name="Amann R."/>
            <person name="Jetten M.S.M."/>
            <person name="Mascher T."/>
            <person name="Medema M.H."/>
            <person name="Devos D.P."/>
            <person name="Kaster A.-K."/>
            <person name="Ovreas L."/>
            <person name="Rohde M."/>
            <person name="Galperin M.Y."/>
            <person name="Jogler C."/>
        </authorList>
    </citation>
    <scope>NUCLEOTIDE SEQUENCE [LARGE SCALE GENOMIC DNA]</scope>
    <source>
        <strain evidence="2 3">Pla100</strain>
    </source>
</reference>
<evidence type="ECO:0000313" key="3">
    <source>
        <dbReference type="Proteomes" id="UP000316213"/>
    </source>
</evidence>
<dbReference type="CDD" id="cd03801">
    <property type="entry name" value="GT4_PimA-like"/>
    <property type="match status" value="1"/>
</dbReference>
<gene>
    <name evidence="2" type="ORF">Pla100_27620</name>
</gene>
<sequence length="413" mass="46458">MPKIIIVSGIQLANNPRVVKEANALSEAGFDVEVLGAILSPEAAERDEQLCVGKAWRYTPVVDNRNTDALSRLRWIRLRMRSRLAREAYQRFGHCSVSQLGYAGPQMLRICRERSADLYSIHLEQALWVGCELLKLGKRVSVDFEDYYSEDLLPKDRLHRPVVMLQACERMLHQQAEFKLTTSESLADALQEAYGGDRALVIPNTFPWKERQHLDGKQLDRQHPNRLSVFWFSQTLGPQRGLEDLMAATHHIQADAEIHLRGNCSAGFREQLLSSAATNYRDRIFIHRQCSHRELISRIAEHDIGFAGETAYCPSRDLTITNKVLQYLQAGVPLVASNTSGQREVQRCCPDGVQLYEPGDAKALAAAIDRWSDADVRTNAARAALSIAETEFNWERTSAKLVKAFTSALESAG</sequence>
<dbReference type="RefSeq" id="WP_146578233.1">
    <property type="nucleotide sequence ID" value="NZ_SJPM01000005.1"/>
</dbReference>
<dbReference type="Proteomes" id="UP000316213">
    <property type="component" value="Unassembled WGS sequence"/>
</dbReference>